<dbReference type="AlphaFoldDB" id="A0A3G8XG73"/>
<evidence type="ECO:0000313" key="2">
    <source>
        <dbReference type="EMBL" id="AZI31668.1"/>
    </source>
</evidence>
<evidence type="ECO:0000313" key="3">
    <source>
        <dbReference type="Proteomes" id="UP000270185"/>
    </source>
</evidence>
<keyword evidence="3" id="KW-1185">Reference proteome</keyword>
<dbReference type="Proteomes" id="UP000270185">
    <property type="component" value="Chromosome"/>
</dbReference>
<dbReference type="KEGG" id="ccas:EIB73_00100"/>
<feature type="chain" id="PRO_5017932190" description="Tetratricopeptide repeat protein" evidence="1">
    <location>
        <begin position="19"/>
        <end position="291"/>
    </location>
</feature>
<protein>
    <recommendedName>
        <fullName evidence="4">Tetratricopeptide repeat protein</fullName>
    </recommendedName>
</protein>
<evidence type="ECO:0000256" key="1">
    <source>
        <dbReference type="SAM" id="SignalP"/>
    </source>
</evidence>
<gene>
    <name evidence="2" type="ORF">EIB73_00100</name>
</gene>
<feature type="signal peptide" evidence="1">
    <location>
        <begin position="1"/>
        <end position="18"/>
    </location>
</feature>
<proteinExistence type="predicted"/>
<keyword evidence="1" id="KW-0732">Signal</keyword>
<dbReference type="EMBL" id="CP034159">
    <property type="protein sequence ID" value="AZI31668.1"/>
    <property type="molecule type" value="Genomic_DNA"/>
</dbReference>
<evidence type="ECO:0008006" key="4">
    <source>
        <dbReference type="Google" id="ProtNLM"/>
    </source>
</evidence>
<name>A0A3G8XG73_9FLAO</name>
<sequence>MKTQFALFLVFISSFAFSQVPADLKFDNNFVNSENHWVVIPNKDDKKSEFSYGFLYYDESGGGYSLQQTNSFTLENGKFLKKPANENEKKVVRLNNSDIQFALLSDARIAEMKLEKEPTFLKAYNVLKNEDEKKLARASSINGLRRPDLSLPMLQSLKAKSYSSPKLYFELAYANNALKKYDDAEKIIDEAEKKGFFGELLIKEKIYSYVHNNKLKIADDFLKQHLSVFKSSLYKEESIGNMVINYYNAKDLVKAKEWLAIYYREFPQGGKYKTDIEKLKIAVENPAAKKQ</sequence>
<accession>A0A3G8XG73</accession>
<dbReference type="RefSeq" id="WP_125021447.1">
    <property type="nucleotide sequence ID" value="NZ_CP034159.1"/>
</dbReference>
<reference evidence="3" key="1">
    <citation type="submission" date="2018-11" db="EMBL/GenBank/DDBJ databases">
        <title>Proposal to divide the Flavobacteriaceae and reorganize its genera based on Amino Acid Identity values calculated from whole genome sequences.</title>
        <authorList>
            <person name="Nicholson A.C."/>
            <person name="Gulvik C.A."/>
            <person name="Whitney A.M."/>
            <person name="Humrighouse B.W."/>
            <person name="Bell M."/>
            <person name="Holmes B."/>
            <person name="Steigerwalt A.G."/>
            <person name="Villarma A."/>
            <person name="Sheth M."/>
            <person name="Batra D."/>
            <person name="Pryor J."/>
            <person name="Bernardet J.-F."/>
            <person name="Hugo C."/>
            <person name="Kampfer P."/>
            <person name="Newman J.D."/>
            <person name="McQuiston J.R."/>
        </authorList>
    </citation>
    <scope>NUCLEOTIDE SEQUENCE [LARGE SCALE GENOMIC DNA]</scope>
    <source>
        <strain evidence="3">G0081</strain>
    </source>
</reference>
<dbReference type="OrthoDB" id="672063at2"/>
<organism evidence="2 3">
    <name type="scientific">Kaistella carnis</name>
    <dbReference type="NCBI Taxonomy" id="1241979"/>
    <lineage>
        <taxon>Bacteria</taxon>
        <taxon>Pseudomonadati</taxon>
        <taxon>Bacteroidota</taxon>
        <taxon>Flavobacteriia</taxon>
        <taxon>Flavobacteriales</taxon>
        <taxon>Weeksellaceae</taxon>
        <taxon>Chryseobacterium group</taxon>
        <taxon>Kaistella</taxon>
    </lineage>
</organism>